<dbReference type="InterPro" id="IPR000873">
    <property type="entry name" value="AMP-dep_synth/lig_dom"/>
</dbReference>
<dbReference type="Proteomes" id="UP000823604">
    <property type="component" value="Unassembled WGS sequence"/>
</dbReference>
<dbReference type="AlphaFoldDB" id="A0A9D9IK61"/>
<dbReference type="Pfam" id="PF23562">
    <property type="entry name" value="AMP-binding_C_3"/>
    <property type="match status" value="1"/>
</dbReference>
<gene>
    <name evidence="4" type="ORF">IAB81_05260</name>
</gene>
<sequence length="553" mass="62614">MERSLNKMLEESFRANWDRPALSDYKGVTLHYREVAKHIAKLHIIYEKCGIRKGDKIAICAKNQANWGVAFLSCLTYGAVAVPILHEFKPSNVHYLVNHSDARILFVDDAVWSGMTEAEMPGVESVIRLGDFTPLFSSSEALEEVHEHVNELFGMKYPRRFTPDDLIYHEDAPDEMAMINYTSGTSGFSKGVMIPYRALVSNALFAADAEKHMDNKSKVVSMLPTAHMYGMMFEFLFEMTIGTHVYFLTRIPGPRVILEAFADVKPDVVIAVPLIIEKIYRNKLQPLINRNSIRLMMSLPVLNDMIKKRIHDELVAAFGGVFREVIIGGAAFNREVEHFFKKINFPFTVGYGMTECAPIIAYAPWNENKLYSCGKAAPNMEIRIDSPSPSTVAGEVQVKGKNVFLGYYKNEEATRASFTPDGWFKTGDMGVIDSDGFLFLRGRSKSMILGPSGQNIYPEEIESSINNMPYVVDSLVIDDGGTLVALIYPDFDLAQKDGMSQEILERTLNDQIKLVNMEQPNYCQIKKIEILPEDFERTPKRSIKRYLYQRNPQ</sequence>
<dbReference type="GO" id="GO:0004467">
    <property type="term" value="F:long-chain fatty acid-CoA ligase activity"/>
    <property type="evidence" value="ECO:0007669"/>
    <property type="project" value="TreeGrafter"/>
</dbReference>
<dbReference type="PANTHER" id="PTHR43272:SF33">
    <property type="entry name" value="AMP-BINDING DOMAIN-CONTAINING PROTEIN-RELATED"/>
    <property type="match status" value="1"/>
</dbReference>
<dbReference type="InterPro" id="IPR020845">
    <property type="entry name" value="AMP-binding_CS"/>
</dbReference>
<accession>A0A9D9IK61</accession>
<dbReference type="PANTHER" id="PTHR43272">
    <property type="entry name" value="LONG-CHAIN-FATTY-ACID--COA LIGASE"/>
    <property type="match status" value="1"/>
</dbReference>
<evidence type="ECO:0000256" key="2">
    <source>
        <dbReference type="ARBA" id="ARBA00022840"/>
    </source>
</evidence>
<name>A0A9D9IK61_9BACT</name>
<organism evidence="4 5">
    <name type="scientific">Candidatus Merdivivens pullicola</name>
    <dbReference type="NCBI Taxonomy" id="2840872"/>
    <lineage>
        <taxon>Bacteria</taxon>
        <taxon>Pseudomonadati</taxon>
        <taxon>Bacteroidota</taxon>
        <taxon>Bacteroidia</taxon>
        <taxon>Bacteroidales</taxon>
        <taxon>Muribaculaceae</taxon>
        <taxon>Muribaculaceae incertae sedis</taxon>
        <taxon>Candidatus Merdivivens</taxon>
    </lineage>
</organism>
<protein>
    <submittedName>
        <fullName evidence="4">AMP-binding protein</fullName>
    </submittedName>
</protein>
<evidence type="ECO:0000313" key="4">
    <source>
        <dbReference type="EMBL" id="MBO8473019.1"/>
    </source>
</evidence>
<reference evidence="4" key="2">
    <citation type="journal article" date="2021" name="PeerJ">
        <title>Extensive microbial diversity within the chicken gut microbiome revealed by metagenomics and culture.</title>
        <authorList>
            <person name="Gilroy R."/>
            <person name="Ravi A."/>
            <person name="Getino M."/>
            <person name="Pursley I."/>
            <person name="Horton D.L."/>
            <person name="Alikhan N.F."/>
            <person name="Baker D."/>
            <person name="Gharbi K."/>
            <person name="Hall N."/>
            <person name="Watson M."/>
            <person name="Adriaenssens E.M."/>
            <person name="Foster-Nyarko E."/>
            <person name="Jarju S."/>
            <person name="Secka A."/>
            <person name="Antonio M."/>
            <person name="Oren A."/>
            <person name="Chaudhuri R.R."/>
            <person name="La Ragione R."/>
            <person name="Hildebrand F."/>
            <person name="Pallen M.J."/>
        </authorList>
    </citation>
    <scope>NUCLEOTIDE SEQUENCE</scope>
    <source>
        <strain evidence="4">B1-8020</strain>
    </source>
</reference>
<evidence type="ECO:0000256" key="1">
    <source>
        <dbReference type="ARBA" id="ARBA00022741"/>
    </source>
</evidence>
<dbReference type="EMBL" id="JADIMA010000046">
    <property type="protein sequence ID" value="MBO8473019.1"/>
    <property type="molecule type" value="Genomic_DNA"/>
</dbReference>
<feature type="domain" description="AMP-dependent synthetase/ligase" evidence="3">
    <location>
        <begin position="10"/>
        <end position="408"/>
    </location>
</feature>
<keyword evidence="1" id="KW-0547">Nucleotide-binding</keyword>
<keyword evidence="2" id="KW-0067">ATP-binding</keyword>
<dbReference type="Gene3D" id="3.40.50.12780">
    <property type="entry name" value="N-terminal domain of ligase-like"/>
    <property type="match status" value="1"/>
</dbReference>
<dbReference type="Pfam" id="PF00501">
    <property type="entry name" value="AMP-binding"/>
    <property type="match status" value="1"/>
</dbReference>
<proteinExistence type="predicted"/>
<dbReference type="InterPro" id="IPR042099">
    <property type="entry name" value="ANL_N_sf"/>
</dbReference>
<evidence type="ECO:0000313" key="5">
    <source>
        <dbReference type="Proteomes" id="UP000823604"/>
    </source>
</evidence>
<dbReference type="GO" id="GO:0005524">
    <property type="term" value="F:ATP binding"/>
    <property type="evidence" value="ECO:0007669"/>
    <property type="project" value="UniProtKB-KW"/>
</dbReference>
<comment type="caution">
    <text evidence="4">The sequence shown here is derived from an EMBL/GenBank/DDBJ whole genome shotgun (WGS) entry which is preliminary data.</text>
</comment>
<dbReference type="PROSITE" id="PS00455">
    <property type="entry name" value="AMP_BINDING"/>
    <property type="match status" value="1"/>
</dbReference>
<dbReference type="SUPFAM" id="SSF56801">
    <property type="entry name" value="Acetyl-CoA synthetase-like"/>
    <property type="match status" value="1"/>
</dbReference>
<dbReference type="GO" id="GO:0016020">
    <property type="term" value="C:membrane"/>
    <property type="evidence" value="ECO:0007669"/>
    <property type="project" value="TreeGrafter"/>
</dbReference>
<reference evidence="4" key="1">
    <citation type="submission" date="2020-10" db="EMBL/GenBank/DDBJ databases">
        <authorList>
            <person name="Gilroy R."/>
        </authorList>
    </citation>
    <scope>NUCLEOTIDE SEQUENCE</scope>
    <source>
        <strain evidence="4">B1-8020</strain>
    </source>
</reference>
<evidence type="ECO:0000259" key="3">
    <source>
        <dbReference type="Pfam" id="PF00501"/>
    </source>
</evidence>